<dbReference type="PANTHER" id="PTHR31796">
    <property type="entry name" value="SUZ DOMAIN-CONTAINING PROTEIN 1"/>
    <property type="match status" value="1"/>
</dbReference>
<dbReference type="OrthoDB" id="5373615at2759"/>
<feature type="domain" description="SUZ" evidence="2">
    <location>
        <begin position="56"/>
        <end position="127"/>
    </location>
</feature>
<protein>
    <recommendedName>
        <fullName evidence="2">SUZ domain-containing protein</fullName>
    </recommendedName>
</protein>
<organism evidence="3 4">
    <name type="scientific">Ramazzottius varieornatus</name>
    <name type="common">Water bear</name>
    <name type="synonym">Tardigrade</name>
    <dbReference type="NCBI Taxonomy" id="947166"/>
    <lineage>
        <taxon>Eukaryota</taxon>
        <taxon>Metazoa</taxon>
        <taxon>Ecdysozoa</taxon>
        <taxon>Tardigrada</taxon>
        <taxon>Eutardigrada</taxon>
        <taxon>Parachela</taxon>
        <taxon>Hypsibioidea</taxon>
        <taxon>Ramazzottiidae</taxon>
        <taxon>Ramazzottius</taxon>
    </lineage>
</organism>
<gene>
    <name evidence="3" type="primary">RvY_08987</name>
    <name evidence="3" type="synonym">RvY_08987.1</name>
    <name evidence="3" type="ORF">RvY_08987-1</name>
</gene>
<evidence type="ECO:0000259" key="2">
    <source>
        <dbReference type="PROSITE" id="PS51673"/>
    </source>
</evidence>
<dbReference type="PROSITE" id="PS51673">
    <property type="entry name" value="SUZ"/>
    <property type="match status" value="1"/>
</dbReference>
<feature type="compositionally biased region" description="Polar residues" evidence="1">
    <location>
        <begin position="92"/>
        <end position="102"/>
    </location>
</feature>
<dbReference type="EMBL" id="BDGG01000004">
    <property type="protein sequence ID" value="GAU97745.1"/>
    <property type="molecule type" value="Genomic_DNA"/>
</dbReference>
<evidence type="ECO:0000313" key="4">
    <source>
        <dbReference type="Proteomes" id="UP000186922"/>
    </source>
</evidence>
<evidence type="ECO:0000313" key="3">
    <source>
        <dbReference type="EMBL" id="GAU97745.1"/>
    </source>
</evidence>
<name>A0A1D1VAA7_RAMVA</name>
<dbReference type="AlphaFoldDB" id="A0A1D1VAA7"/>
<accession>A0A1D1VAA7</accession>
<proteinExistence type="predicted"/>
<dbReference type="PANTHER" id="PTHR31796:SF2">
    <property type="entry name" value="SUZ DOMAIN-CONTAINING PROTEIN 1"/>
    <property type="match status" value="1"/>
</dbReference>
<dbReference type="Pfam" id="PF12752">
    <property type="entry name" value="SUZ"/>
    <property type="match status" value="1"/>
</dbReference>
<evidence type="ECO:0000256" key="1">
    <source>
        <dbReference type="SAM" id="MobiDB-lite"/>
    </source>
</evidence>
<feature type="compositionally biased region" description="Basic and acidic residues" evidence="1">
    <location>
        <begin position="34"/>
        <end position="50"/>
    </location>
</feature>
<sequence length="152" mass="16961">MQKSGKKNEKEEDYVRDSWEELEEDLDHMVVLPEPKEVKHNESSRKKENPKSAVEQDGSQLPADQSMSLDSSAPEPGKVRILKRDPAPAIPNSATLPTKVSTPITKTYEERIKHYNEARLRILGSIDDEVQSQLQQGTAAVHSGSSEPSSVR</sequence>
<feature type="compositionally biased region" description="Basic and acidic residues" evidence="1">
    <location>
        <begin position="1"/>
        <end position="19"/>
    </location>
</feature>
<feature type="compositionally biased region" description="Polar residues" evidence="1">
    <location>
        <begin position="57"/>
        <end position="71"/>
    </location>
</feature>
<dbReference type="InterPro" id="IPR024771">
    <property type="entry name" value="SUZ"/>
</dbReference>
<feature type="region of interest" description="Disordered" evidence="1">
    <location>
        <begin position="1"/>
        <end position="20"/>
    </location>
</feature>
<comment type="caution">
    <text evidence="3">The sequence shown here is derived from an EMBL/GenBank/DDBJ whole genome shotgun (WGS) entry which is preliminary data.</text>
</comment>
<keyword evidence="4" id="KW-1185">Reference proteome</keyword>
<feature type="region of interest" description="Disordered" evidence="1">
    <location>
        <begin position="132"/>
        <end position="152"/>
    </location>
</feature>
<feature type="region of interest" description="Disordered" evidence="1">
    <location>
        <begin position="26"/>
        <end position="102"/>
    </location>
</feature>
<reference evidence="3 4" key="1">
    <citation type="journal article" date="2016" name="Nat. Commun.">
        <title>Extremotolerant tardigrade genome and improved radiotolerance of human cultured cells by tardigrade-unique protein.</title>
        <authorList>
            <person name="Hashimoto T."/>
            <person name="Horikawa D.D."/>
            <person name="Saito Y."/>
            <person name="Kuwahara H."/>
            <person name="Kozuka-Hata H."/>
            <person name="Shin-I T."/>
            <person name="Minakuchi Y."/>
            <person name="Ohishi K."/>
            <person name="Motoyama A."/>
            <person name="Aizu T."/>
            <person name="Enomoto A."/>
            <person name="Kondo K."/>
            <person name="Tanaka S."/>
            <person name="Hara Y."/>
            <person name="Koshikawa S."/>
            <person name="Sagara H."/>
            <person name="Miura T."/>
            <person name="Yokobori S."/>
            <person name="Miyagawa K."/>
            <person name="Suzuki Y."/>
            <person name="Kubo T."/>
            <person name="Oyama M."/>
            <person name="Kohara Y."/>
            <person name="Fujiyama A."/>
            <person name="Arakawa K."/>
            <person name="Katayama T."/>
            <person name="Toyoda A."/>
            <person name="Kunieda T."/>
        </authorList>
    </citation>
    <scope>NUCLEOTIDE SEQUENCE [LARGE SCALE GENOMIC DNA]</scope>
    <source>
        <strain evidence="3 4">YOKOZUNA-1</strain>
    </source>
</reference>
<dbReference type="InterPro" id="IPR039228">
    <property type="entry name" value="SZRD1"/>
</dbReference>
<dbReference type="Proteomes" id="UP000186922">
    <property type="component" value="Unassembled WGS sequence"/>
</dbReference>